<sequence>MFTQDWAVDDTDKGQPLYQMIHNTLYHRIVSESLKPGDHLLECFLAEDMKVSRTPVRKAIIRLEKEGLVRRKRGRAIVESVSCQDIEDTLEIRSALEKLAISDGVCHVTQEGIQCMERANEDFCRTLARGDVLASVEADEAFHDIIYQLSDNRTLLKLIRDFESTMYRFRVRALNTCHDSRILVQEHEAIIQGLKHRDADMAVQAVTKHIERQKGMMLGSCIVKQRPDVC</sequence>
<evidence type="ECO:0000256" key="1">
    <source>
        <dbReference type="ARBA" id="ARBA00023015"/>
    </source>
</evidence>
<evidence type="ECO:0000313" key="4">
    <source>
        <dbReference type="EMBL" id="MBT9810565.1"/>
    </source>
</evidence>
<dbReference type="PROSITE" id="PS50949">
    <property type="entry name" value="HTH_GNTR"/>
    <property type="match status" value="1"/>
</dbReference>
<dbReference type="Gene3D" id="1.20.120.530">
    <property type="entry name" value="GntR ligand-binding domain-like"/>
    <property type="match status" value="1"/>
</dbReference>
<dbReference type="GO" id="GO:0003677">
    <property type="term" value="F:DNA binding"/>
    <property type="evidence" value="ECO:0007669"/>
    <property type="project" value="UniProtKB-KW"/>
</dbReference>
<dbReference type="EMBL" id="WQPS01000014">
    <property type="protein sequence ID" value="MBT9810565.1"/>
    <property type="molecule type" value="Genomic_DNA"/>
</dbReference>
<dbReference type="SUPFAM" id="SSF48008">
    <property type="entry name" value="GntR ligand-binding domain-like"/>
    <property type="match status" value="1"/>
</dbReference>
<evidence type="ECO:0000313" key="5">
    <source>
        <dbReference type="Proteomes" id="UP000708338"/>
    </source>
</evidence>
<keyword evidence="3" id="KW-0804">Transcription</keyword>
<dbReference type="PANTHER" id="PTHR43537:SF5">
    <property type="entry name" value="UXU OPERON TRANSCRIPTIONAL REGULATOR"/>
    <property type="match status" value="1"/>
</dbReference>
<keyword evidence="1" id="KW-0805">Transcription regulation</keyword>
<dbReference type="SMART" id="SM00345">
    <property type="entry name" value="HTH_GNTR"/>
    <property type="match status" value="1"/>
</dbReference>
<name>A0A3E2VPR1_9FIRM</name>
<dbReference type="Gene3D" id="1.10.10.10">
    <property type="entry name" value="Winged helix-like DNA-binding domain superfamily/Winged helix DNA-binding domain"/>
    <property type="match status" value="1"/>
</dbReference>
<dbReference type="Pfam" id="PF07729">
    <property type="entry name" value="FCD"/>
    <property type="match status" value="1"/>
</dbReference>
<dbReference type="InterPro" id="IPR036388">
    <property type="entry name" value="WH-like_DNA-bd_sf"/>
</dbReference>
<dbReference type="Pfam" id="PF00392">
    <property type="entry name" value="GntR"/>
    <property type="match status" value="1"/>
</dbReference>
<organism evidence="4 5">
    <name type="scientific">Enterocloster citroniae</name>
    <dbReference type="NCBI Taxonomy" id="358743"/>
    <lineage>
        <taxon>Bacteria</taxon>
        <taxon>Bacillati</taxon>
        <taxon>Bacillota</taxon>
        <taxon>Clostridia</taxon>
        <taxon>Lachnospirales</taxon>
        <taxon>Lachnospiraceae</taxon>
        <taxon>Enterocloster</taxon>
    </lineage>
</organism>
<dbReference type="InterPro" id="IPR000524">
    <property type="entry name" value="Tscrpt_reg_HTH_GntR"/>
</dbReference>
<evidence type="ECO:0000256" key="2">
    <source>
        <dbReference type="ARBA" id="ARBA00023125"/>
    </source>
</evidence>
<keyword evidence="2" id="KW-0238">DNA-binding</keyword>
<dbReference type="GO" id="GO:0003700">
    <property type="term" value="F:DNA-binding transcription factor activity"/>
    <property type="evidence" value="ECO:0007669"/>
    <property type="project" value="InterPro"/>
</dbReference>
<dbReference type="PANTHER" id="PTHR43537">
    <property type="entry name" value="TRANSCRIPTIONAL REGULATOR, GNTR FAMILY"/>
    <property type="match status" value="1"/>
</dbReference>
<comment type="caution">
    <text evidence="4">The sequence shown here is derived from an EMBL/GenBank/DDBJ whole genome shotgun (WGS) entry which is preliminary data.</text>
</comment>
<accession>A0A3E2VPR1</accession>
<dbReference type="InterPro" id="IPR011711">
    <property type="entry name" value="GntR_C"/>
</dbReference>
<dbReference type="AlphaFoldDB" id="A0A3E2VPR1"/>
<gene>
    <name evidence="4" type="ORF">GPL26_13050</name>
</gene>
<dbReference type="InterPro" id="IPR036390">
    <property type="entry name" value="WH_DNA-bd_sf"/>
</dbReference>
<dbReference type="SMART" id="SM00895">
    <property type="entry name" value="FCD"/>
    <property type="match status" value="1"/>
</dbReference>
<dbReference type="Proteomes" id="UP000708338">
    <property type="component" value="Unassembled WGS sequence"/>
</dbReference>
<dbReference type="CDD" id="cd07377">
    <property type="entry name" value="WHTH_GntR"/>
    <property type="match status" value="1"/>
</dbReference>
<dbReference type="InterPro" id="IPR008920">
    <property type="entry name" value="TF_FadR/GntR_C"/>
</dbReference>
<dbReference type="RefSeq" id="WP_007867666.1">
    <property type="nucleotide sequence ID" value="NZ_CABJDD010000001.1"/>
</dbReference>
<evidence type="ECO:0000256" key="3">
    <source>
        <dbReference type="ARBA" id="ARBA00023163"/>
    </source>
</evidence>
<protein>
    <submittedName>
        <fullName evidence="4">FCD domain-containing protein</fullName>
    </submittedName>
</protein>
<dbReference type="SUPFAM" id="SSF46785">
    <property type="entry name" value="Winged helix' DNA-binding domain"/>
    <property type="match status" value="1"/>
</dbReference>
<proteinExistence type="predicted"/>
<reference evidence="4" key="1">
    <citation type="journal article" date="2021" name="Gut Microbes">
        <title>A synthetic consortium of 100 gut commensals modulates the composition and function in a colon model of the microbiome of elderly subjects.</title>
        <authorList>
            <person name="Perez M."/>
            <person name="Ntemiri A."/>
            <person name="Tan H."/>
            <person name="Harris H.M.B."/>
            <person name="Roager H.M."/>
            <person name="Ribiere C."/>
            <person name="O'Toole P.W."/>
        </authorList>
    </citation>
    <scope>NUCLEOTIDE SEQUENCE</scope>
    <source>
        <strain evidence="4">MCC335</strain>
    </source>
</reference>